<dbReference type="AlphaFoldDB" id="A0A3N4HWI6"/>
<keyword evidence="3" id="KW-1185">Reference proteome</keyword>
<sequence length="443" mass="48901">MELGFGLLYWGRTCALAVLYGLAFGLQYGVVGYGSERIDWFALPVFKDDSKPTPKEDSLICVDADVGGMGMVIPTTIIWLFFVAQTLWALKLGGGRCRTTTVAYTALLLAAAFATDMWIQIVMGKLSFGDAVTGLVCMDLYYQHFISLSLSRKHYLSSLFYTYVSVFISAYIYVVIFIVAAMMSKHTADMKSGCPIAFACWGVFRYGKPTPYIYFLYTALRFSGFWTSLANGSLLWMSQSVRITRDIPPPLVGNNINLEAQNERAQSIDDLAADDDTARLLGPRQPNQVPPGSIELRQIFRPTAARTIQHDVESLVALPEVVYTVAGTGPFVFAPFLIAVTHQWIACFAFHAQRSISSFGQILTIVGACLAILKDVYDSWATDASNETTRTCSFRIAVWLGRYGSYFNPPEMMCVFVVWFGGIVAGWIGGIWAAVVAFCSAEP</sequence>
<feature type="transmembrane region" description="Helical" evidence="1">
    <location>
        <begin position="412"/>
        <end position="438"/>
    </location>
</feature>
<keyword evidence="1" id="KW-0472">Membrane</keyword>
<gene>
    <name evidence="2" type="ORF">BJ508DRAFT_309528</name>
</gene>
<reference evidence="2 3" key="1">
    <citation type="journal article" date="2018" name="Nat. Ecol. Evol.">
        <title>Pezizomycetes genomes reveal the molecular basis of ectomycorrhizal truffle lifestyle.</title>
        <authorList>
            <person name="Murat C."/>
            <person name="Payen T."/>
            <person name="Noel B."/>
            <person name="Kuo A."/>
            <person name="Morin E."/>
            <person name="Chen J."/>
            <person name="Kohler A."/>
            <person name="Krizsan K."/>
            <person name="Balestrini R."/>
            <person name="Da Silva C."/>
            <person name="Montanini B."/>
            <person name="Hainaut M."/>
            <person name="Levati E."/>
            <person name="Barry K.W."/>
            <person name="Belfiori B."/>
            <person name="Cichocki N."/>
            <person name="Clum A."/>
            <person name="Dockter R.B."/>
            <person name="Fauchery L."/>
            <person name="Guy J."/>
            <person name="Iotti M."/>
            <person name="Le Tacon F."/>
            <person name="Lindquist E.A."/>
            <person name="Lipzen A."/>
            <person name="Malagnac F."/>
            <person name="Mello A."/>
            <person name="Molinier V."/>
            <person name="Miyauchi S."/>
            <person name="Poulain J."/>
            <person name="Riccioni C."/>
            <person name="Rubini A."/>
            <person name="Sitrit Y."/>
            <person name="Splivallo R."/>
            <person name="Traeger S."/>
            <person name="Wang M."/>
            <person name="Zifcakova L."/>
            <person name="Wipf D."/>
            <person name="Zambonelli A."/>
            <person name="Paolocci F."/>
            <person name="Nowrousian M."/>
            <person name="Ottonello S."/>
            <person name="Baldrian P."/>
            <person name="Spatafora J.W."/>
            <person name="Henrissat B."/>
            <person name="Nagy L.G."/>
            <person name="Aury J.M."/>
            <person name="Wincker P."/>
            <person name="Grigoriev I.V."/>
            <person name="Bonfante P."/>
            <person name="Martin F.M."/>
        </authorList>
    </citation>
    <scope>NUCLEOTIDE SEQUENCE [LARGE SCALE GENOMIC DNA]</scope>
    <source>
        <strain evidence="2 3">RN42</strain>
    </source>
</reference>
<feature type="transmembrane region" description="Helical" evidence="1">
    <location>
        <begin position="102"/>
        <end position="121"/>
    </location>
</feature>
<evidence type="ECO:0000256" key="1">
    <source>
        <dbReference type="SAM" id="Phobius"/>
    </source>
</evidence>
<dbReference type="Proteomes" id="UP000275078">
    <property type="component" value="Unassembled WGS sequence"/>
</dbReference>
<dbReference type="EMBL" id="ML119715">
    <property type="protein sequence ID" value="RPA78175.1"/>
    <property type="molecule type" value="Genomic_DNA"/>
</dbReference>
<name>A0A3N4HWI6_ASCIM</name>
<evidence type="ECO:0000313" key="2">
    <source>
        <dbReference type="EMBL" id="RPA78175.1"/>
    </source>
</evidence>
<accession>A0A3N4HWI6</accession>
<feature type="transmembrane region" description="Helical" evidence="1">
    <location>
        <begin position="71"/>
        <end position="90"/>
    </location>
</feature>
<proteinExistence type="predicted"/>
<feature type="transmembrane region" description="Helical" evidence="1">
    <location>
        <begin position="160"/>
        <end position="183"/>
    </location>
</feature>
<organism evidence="2 3">
    <name type="scientific">Ascobolus immersus RN42</name>
    <dbReference type="NCBI Taxonomy" id="1160509"/>
    <lineage>
        <taxon>Eukaryota</taxon>
        <taxon>Fungi</taxon>
        <taxon>Dikarya</taxon>
        <taxon>Ascomycota</taxon>
        <taxon>Pezizomycotina</taxon>
        <taxon>Pezizomycetes</taxon>
        <taxon>Pezizales</taxon>
        <taxon>Ascobolaceae</taxon>
        <taxon>Ascobolus</taxon>
    </lineage>
</organism>
<keyword evidence="1" id="KW-1133">Transmembrane helix</keyword>
<feature type="transmembrane region" description="Helical" evidence="1">
    <location>
        <begin position="7"/>
        <end position="30"/>
    </location>
</feature>
<evidence type="ECO:0000313" key="3">
    <source>
        <dbReference type="Proteomes" id="UP000275078"/>
    </source>
</evidence>
<keyword evidence="1" id="KW-0812">Transmembrane</keyword>
<protein>
    <submittedName>
        <fullName evidence="2">Uncharacterized protein</fullName>
    </submittedName>
</protein>